<dbReference type="SUPFAM" id="SSF82714">
    <property type="entry name" value="Multidrug efflux transporter AcrB TolC docking domain, DN and DC subdomains"/>
    <property type="match status" value="2"/>
</dbReference>
<dbReference type="Gene3D" id="1.20.1640.10">
    <property type="entry name" value="Multidrug efflux transporter AcrB transmembrane domain"/>
    <property type="match status" value="2"/>
</dbReference>
<feature type="transmembrane region" description="Helical" evidence="1">
    <location>
        <begin position="426"/>
        <end position="446"/>
    </location>
</feature>
<feature type="transmembrane region" description="Helical" evidence="1">
    <location>
        <begin position="956"/>
        <end position="975"/>
    </location>
</feature>
<dbReference type="Gene3D" id="3.30.2090.10">
    <property type="entry name" value="Multidrug efflux transporter AcrB TolC docking domain, DN and DC subdomains"/>
    <property type="match status" value="2"/>
</dbReference>
<organism evidence="2 3">
    <name type="scientific">Fulvivirga sediminis</name>
    <dbReference type="NCBI Taxonomy" id="2803949"/>
    <lineage>
        <taxon>Bacteria</taxon>
        <taxon>Pseudomonadati</taxon>
        <taxon>Bacteroidota</taxon>
        <taxon>Cytophagia</taxon>
        <taxon>Cytophagales</taxon>
        <taxon>Fulvivirgaceae</taxon>
        <taxon>Fulvivirga</taxon>
    </lineage>
</organism>
<dbReference type="Gene3D" id="3.30.70.1440">
    <property type="entry name" value="Multidrug efflux transporter AcrB pore domain"/>
    <property type="match status" value="1"/>
</dbReference>
<dbReference type="SUPFAM" id="SSF82866">
    <property type="entry name" value="Multidrug efflux transporter AcrB transmembrane domain"/>
    <property type="match status" value="2"/>
</dbReference>
<feature type="transmembrane region" description="Helical" evidence="1">
    <location>
        <begin position="381"/>
        <end position="406"/>
    </location>
</feature>
<feature type="transmembrane region" description="Helical" evidence="1">
    <location>
        <begin position="884"/>
        <end position="904"/>
    </location>
</feature>
<dbReference type="RefSeq" id="WP_202246578.1">
    <property type="nucleotide sequence ID" value="NZ_JAESIY010000017.1"/>
</dbReference>
<feature type="transmembrane region" description="Helical" evidence="1">
    <location>
        <begin position="860"/>
        <end position="877"/>
    </location>
</feature>
<dbReference type="EMBL" id="JAESIY010000017">
    <property type="protein sequence ID" value="MBL3658785.1"/>
    <property type="molecule type" value="Genomic_DNA"/>
</dbReference>
<dbReference type="InterPro" id="IPR027463">
    <property type="entry name" value="AcrB_DN_DC_subdom"/>
</dbReference>
<dbReference type="Proteomes" id="UP000659388">
    <property type="component" value="Unassembled WGS sequence"/>
</dbReference>
<evidence type="ECO:0000256" key="1">
    <source>
        <dbReference type="SAM" id="Phobius"/>
    </source>
</evidence>
<dbReference type="PANTHER" id="PTHR32063">
    <property type="match status" value="1"/>
</dbReference>
<keyword evidence="1" id="KW-1133">Transmembrane helix</keyword>
<feature type="transmembrane region" description="Helical" evidence="1">
    <location>
        <begin position="357"/>
        <end position="375"/>
    </location>
</feature>
<feature type="transmembrane region" description="Helical" evidence="1">
    <location>
        <begin position="334"/>
        <end position="350"/>
    </location>
</feature>
<feature type="transmembrane region" description="Helical" evidence="1">
    <location>
        <begin position="12"/>
        <end position="31"/>
    </location>
</feature>
<dbReference type="GO" id="GO:0005886">
    <property type="term" value="C:plasma membrane"/>
    <property type="evidence" value="ECO:0007669"/>
    <property type="project" value="TreeGrafter"/>
</dbReference>
<feature type="transmembrane region" description="Helical" evidence="1">
    <location>
        <begin position="910"/>
        <end position="935"/>
    </location>
</feature>
<evidence type="ECO:0000313" key="2">
    <source>
        <dbReference type="EMBL" id="MBL3658785.1"/>
    </source>
</evidence>
<protein>
    <submittedName>
        <fullName evidence="2">Efflux RND transporter permease subunit</fullName>
    </submittedName>
</protein>
<feature type="transmembrane region" description="Helical" evidence="1">
    <location>
        <begin position="987"/>
        <end position="1013"/>
    </location>
</feature>
<keyword evidence="1" id="KW-0472">Membrane</keyword>
<dbReference type="GO" id="GO:0042910">
    <property type="term" value="F:xenobiotic transmembrane transporter activity"/>
    <property type="evidence" value="ECO:0007669"/>
    <property type="project" value="TreeGrafter"/>
</dbReference>
<dbReference type="Gene3D" id="3.30.70.1430">
    <property type="entry name" value="Multidrug efflux transporter AcrB pore domain"/>
    <property type="match status" value="2"/>
</dbReference>
<dbReference type="Gene3D" id="3.30.70.1320">
    <property type="entry name" value="Multidrug efflux transporter AcrB pore domain like"/>
    <property type="match status" value="1"/>
</dbReference>
<proteinExistence type="predicted"/>
<dbReference type="AlphaFoldDB" id="A0A937FD96"/>
<dbReference type="InterPro" id="IPR001036">
    <property type="entry name" value="Acrflvin-R"/>
</dbReference>
<dbReference type="PANTHER" id="PTHR32063:SF33">
    <property type="entry name" value="RND SUPERFAMILY EFFLUX PUMP PERMEASE COMPONENT"/>
    <property type="match status" value="1"/>
</dbReference>
<dbReference type="SUPFAM" id="SSF82693">
    <property type="entry name" value="Multidrug efflux transporter AcrB pore domain, PN1, PN2, PC1 and PC2 subdomains"/>
    <property type="match status" value="3"/>
</dbReference>
<keyword evidence="3" id="KW-1185">Reference proteome</keyword>
<dbReference type="Pfam" id="PF00873">
    <property type="entry name" value="ACR_tran"/>
    <property type="match status" value="1"/>
</dbReference>
<feature type="transmembrane region" description="Helical" evidence="1">
    <location>
        <begin position="524"/>
        <end position="546"/>
    </location>
</feature>
<keyword evidence="1" id="KW-0812">Transmembrane</keyword>
<dbReference type="PRINTS" id="PR00702">
    <property type="entry name" value="ACRIFLAVINRP"/>
</dbReference>
<feature type="transmembrane region" description="Helical" evidence="1">
    <location>
        <begin position="458"/>
        <end position="479"/>
    </location>
</feature>
<reference evidence="2" key="1">
    <citation type="submission" date="2021-01" db="EMBL/GenBank/DDBJ databases">
        <title>Fulvivirga kasyanovii gen. nov., sp nov., a novel member of the phylum Bacteroidetes isolated from seawater in a mussel farm.</title>
        <authorList>
            <person name="Zhao L.-H."/>
            <person name="Wang Z.-J."/>
        </authorList>
    </citation>
    <scope>NUCLEOTIDE SEQUENCE</scope>
    <source>
        <strain evidence="2">2943</strain>
    </source>
</reference>
<accession>A0A937FD96</accession>
<evidence type="ECO:0000313" key="3">
    <source>
        <dbReference type="Proteomes" id="UP000659388"/>
    </source>
</evidence>
<gene>
    <name evidence="2" type="ORF">JL102_21730</name>
</gene>
<name>A0A937FD96_9BACT</name>
<sequence length="1047" mass="116319">MRNIIKELIQKPMITNIFVGLIIVLGMLTVIQMRSTFLPSEPVSFINITTVYRGASPEELEVDVVNKIEDNLRGLKGIRRVTSTSTESFATVSVEIEDDADPNEALQDVTNAVNRITTFPQPVETPVIVKEEVNNYTMTIGVTGSNSLSDLKDYAKNIQDELLISPLISQVFITGYPEEEIEIRFRENDLRTFNLTFEEVSAAIQQENIKASGGEIKTGQQNILLRLNNRSYNAKGLSDIVIKTTPDGKIIRLSDVATVADQFADKPGQIFVNGEQAVILTLFSRNQEDILDNAAYARNYIKTFNAAHSTIQAKIIEDKSVALDQAIGTLVNNGWQGVLLVVLVLSLFLNPRVAFWVAFKIPVAILGMFILSYFYDLTINQVSLFGMIVVLGVIVDDGVVVAENIYQKYVDGSSPLKAALNGTLEVVPAIVASLSTTVIAFSLFFFLDGRLGDYFSDISFVVCATLFVALLETVFVLPIHMARSKALSKDDRQWKFTQKTNNSLISFRDKYFAKTIDFVLSKPIVGIIGVIIIMALTIVSISSGIIKGTFFPNFDQDVITAQIELPLGTDRSITTKKLEKIEKAVWKVNEYYTSQRDDEQQVIRYTERIVGPNNDQGRINIYMMEGNERGVTSFDIANKIREEVGPIPEATNLAYGTIPIFGKPVSIALLGSNIEDLRGAKKMLRAYLSDRDDLKDITDTDKQGIPELEMALSDKARYLGMNEGVVFNQIRKGFFGLEAQSLQRGDEEIKVWLRYDADDRQSLAQLKDARLRTAEGGSYPIGELATFEEATGVREINHQSGIREIRVEADVATLLTSVPAVIADAEETILKDIKQRYPNIRYTLEGEARLSAETQGSSQGPSIVVFILIITIVLLNYRSLTKTAAILLMLPFAFIGVAWGSFIHNIPVSIFSILGMVALWGILINNGLVLISTYNDNIKVGHNSVESLKDAAISRFRPIVLTTITTVFGLVPLLLNNSLSAQFLKPTAIAISYGLIFGMVLTLIFLPSVFMAFNRMKLWYYTKIRKQQDATITSIDVEVKDQKNELS</sequence>
<comment type="caution">
    <text evidence="2">The sequence shown here is derived from an EMBL/GenBank/DDBJ whole genome shotgun (WGS) entry which is preliminary data.</text>
</comment>